<organism evidence="11 12">
    <name type="scientific">Aerosakkonema funiforme FACHB-1375</name>
    <dbReference type="NCBI Taxonomy" id="2949571"/>
    <lineage>
        <taxon>Bacteria</taxon>
        <taxon>Bacillati</taxon>
        <taxon>Cyanobacteriota</taxon>
        <taxon>Cyanophyceae</taxon>
        <taxon>Oscillatoriophycideae</taxon>
        <taxon>Aerosakkonematales</taxon>
        <taxon>Aerosakkonemataceae</taxon>
        <taxon>Aerosakkonema</taxon>
    </lineage>
</organism>
<feature type="transmembrane region" description="Helical" evidence="9">
    <location>
        <begin position="119"/>
        <end position="142"/>
    </location>
</feature>
<feature type="transmembrane region" description="Helical" evidence="9">
    <location>
        <begin position="77"/>
        <end position="99"/>
    </location>
</feature>
<accession>A0A926ZK51</accession>
<dbReference type="InterPro" id="IPR047817">
    <property type="entry name" value="ABC2_TM_bact-type"/>
</dbReference>
<keyword evidence="8 9" id="KW-0472">Membrane</keyword>
<comment type="subcellular location">
    <subcellularLocation>
        <location evidence="1">Cell inner membrane</location>
        <topology evidence="1">Multi-pass membrane protein</topology>
    </subcellularLocation>
    <subcellularLocation>
        <location evidence="9">Cell membrane</location>
        <topology evidence="9">Multi-pass membrane protein</topology>
    </subcellularLocation>
</comment>
<keyword evidence="3 9" id="KW-0813">Transport</keyword>
<feature type="transmembrane region" description="Helical" evidence="9">
    <location>
        <begin position="240"/>
        <end position="261"/>
    </location>
</feature>
<reference evidence="11" key="1">
    <citation type="journal article" date="2015" name="ISME J.">
        <title>Draft Genome Sequence of Streptomyces incarnatus NRRL8089, which Produces the Nucleoside Antibiotic Sinefungin.</title>
        <authorList>
            <person name="Oshima K."/>
            <person name="Hattori M."/>
            <person name="Shimizu H."/>
            <person name="Fukuda K."/>
            <person name="Nemoto M."/>
            <person name="Inagaki K."/>
            <person name="Tamura T."/>
        </authorList>
    </citation>
    <scope>NUCLEOTIDE SEQUENCE</scope>
    <source>
        <strain evidence="11">FACHB-1375</strain>
    </source>
</reference>
<dbReference type="RefSeq" id="WP_190473657.1">
    <property type="nucleotide sequence ID" value="NZ_JACJPW010000119.1"/>
</dbReference>
<dbReference type="GO" id="GO:0043190">
    <property type="term" value="C:ATP-binding cassette (ABC) transporter complex"/>
    <property type="evidence" value="ECO:0007669"/>
    <property type="project" value="InterPro"/>
</dbReference>
<evidence type="ECO:0000256" key="9">
    <source>
        <dbReference type="RuleBase" id="RU361157"/>
    </source>
</evidence>
<dbReference type="InterPro" id="IPR013525">
    <property type="entry name" value="ABC2_TM"/>
</dbReference>
<keyword evidence="5" id="KW-0997">Cell inner membrane</keyword>
<evidence type="ECO:0000256" key="5">
    <source>
        <dbReference type="ARBA" id="ARBA00022519"/>
    </source>
</evidence>
<gene>
    <name evidence="11" type="ORF">H6G03_30690</name>
</gene>
<comment type="caution">
    <text evidence="11">The sequence shown here is derived from an EMBL/GenBank/DDBJ whole genome shotgun (WGS) entry which is preliminary data.</text>
</comment>
<proteinExistence type="inferred from homology"/>
<keyword evidence="12" id="KW-1185">Reference proteome</keyword>
<keyword evidence="4 9" id="KW-1003">Cell membrane</keyword>
<evidence type="ECO:0000256" key="2">
    <source>
        <dbReference type="ARBA" id="ARBA00007783"/>
    </source>
</evidence>
<dbReference type="PANTHER" id="PTHR30413">
    <property type="entry name" value="INNER MEMBRANE TRANSPORT PERMEASE"/>
    <property type="match status" value="1"/>
</dbReference>
<evidence type="ECO:0000256" key="8">
    <source>
        <dbReference type="ARBA" id="ARBA00023136"/>
    </source>
</evidence>
<dbReference type="GO" id="GO:0015920">
    <property type="term" value="P:lipopolysaccharide transport"/>
    <property type="evidence" value="ECO:0007669"/>
    <property type="project" value="TreeGrafter"/>
</dbReference>
<comment type="similarity">
    <text evidence="2 9">Belongs to the ABC-2 integral membrane protein family.</text>
</comment>
<evidence type="ECO:0000313" key="11">
    <source>
        <dbReference type="EMBL" id="MBD2185394.1"/>
    </source>
</evidence>
<evidence type="ECO:0000313" key="12">
    <source>
        <dbReference type="Proteomes" id="UP000641646"/>
    </source>
</evidence>
<evidence type="ECO:0000256" key="6">
    <source>
        <dbReference type="ARBA" id="ARBA00022692"/>
    </source>
</evidence>
<reference evidence="11" key="2">
    <citation type="submission" date="2020-08" db="EMBL/GenBank/DDBJ databases">
        <authorList>
            <person name="Chen M."/>
            <person name="Teng W."/>
            <person name="Zhao L."/>
            <person name="Hu C."/>
            <person name="Zhou Y."/>
            <person name="Han B."/>
            <person name="Song L."/>
            <person name="Shu W."/>
        </authorList>
    </citation>
    <scope>NUCLEOTIDE SEQUENCE</scope>
    <source>
        <strain evidence="11">FACHB-1375</strain>
    </source>
</reference>
<evidence type="ECO:0000256" key="7">
    <source>
        <dbReference type="ARBA" id="ARBA00022989"/>
    </source>
</evidence>
<keyword evidence="6 9" id="KW-0812">Transmembrane</keyword>
<evidence type="ECO:0000256" key="3">
    <source>
        <dbReference type="ARBA" id="ARBA00022448"/>
    </source>
</evidence>
<dbReference type="PRINTS" id="PR00164">
    <property type="entry name" value="ABC2TRNSPORT"/>
</dbReference>
<protein>
    <recommendedName>
        <fullName evidence="9">Transport permease protein</fullName>
    </recommendedName>
</protein>
<feature type="transmembrane region" description="Helical" evidence="9">
    <location>
        <begin position="44"/>
        <end position="70"/>
    </location>
</feature>
<dbReference type="AlphaFoldDB" id="A0A926ZK51"/>
<dbReference type="InterPro" id="IPR000412">
    <property type="entry name" value="ABC_2_transport"/>
</dbReference>
<feature type="transmembrane region" description="Helical" evidence="9">
    <location>
        <begin position="154"/>
        <end position="181"/>
    </location>
</feature>
<feature type="transmembrane region" description="Helical" evidence="9">
    <location>
        <begin position="201"/>
        <end position="228"/>
    </location>
</feature>
<dbReference type="Pfam" id="PF01061">
    <property type="entry name" value="ABC2_membrane"/>
    <property type="match status" value="1"/>
</dbReference>
<dbReference type="EMBL" id="JACJPW010000119">
    <property type="protein sequence ID" value="MBD2185394.1"/>
    <property type="molecule type" value="Genomic_DNA"/>
</dbReference>
<dbReference type="Proteomes" id="UP000641646">
    <property type="component" value="Unassembled WGS sequence"/>
</dbReference>
<dbReference type="GO" id="GO:0140359">
    <property type="term" value="F:ABC-type transporter activity"/>
    <property type="evidence" value="ECO:0007669"/>
    <property type="project" value="InterPro"/>
</dbReference>
<evidence type="ECO:0000259" key="10">
    <source>
        <dbReference type="PROSITE" id="PS51012"/>
    </source>
</evidence>
<dbReference type="PROSITE" id="PS51012">
    <property type="entry name" value="ABC_TM2"/>
    <property type="match status" value="1"/>
</dbReference>
<sequence>MGVSKTFKFLDSSSANDLIRYLELLQVLVTRNLKVRYRGSILGVYWSLLNPVMMTGGYTAIFGMAFASYYHNSLFKYMLDVFVGLVAINFFSASTTQALPSLVSNGALLNKIRLPINVFPMSMIAANVFQFSSACLPILAIATLITSKSLLNVVALLLPLLSLACLCTGIGFIVSALFVFFRDLPYFYELVVSILWFGSPVFYPAAIVPATIRPFLVFNPIALIIESIRQIALSGHSPNFALIGSSLLSSLVVLAVGWKLFDSWQHQFMDLL</sequence>
<evidence type="ECO:0000256" key="1">
    <source>
        <dbReference type="ARBA" id="ARBA00004429"/>
    </source>
</evidence>
<dbReference type="PANTHER" id="PTHR30413:SF8">
    <property type="entry name" value="TRANSPORT PERMEASE PROTEIN"/>
    <property type="match status" value="1"/>
</dbReference>
<name>A0A926ZK51_9CYAN</name>
<feature type="domain" description="ABC transmembrane type-2" evidence="10">
    <location>
        <begin position="42"/>
        <end position="264"/>
    </location>
</feature>
<evidence type="ECO:0000256" key="4">
    <source>
        <dbReference type="ARBA" id="ARBA00022475"/>
    </source>
</evidence>
<keyword evidence="7 9" id="KW-1133">Transmembrane helix</keyword>